<gene>
    <name evidence="1" type="ORF">FPS98_12825</name>
</gene>
<organism evidence="1 2">
    <name type="scientific">Brevibacillus brevis</name>
    <name type="common">Bacillus brevis</name>
    <dbReference type="NCBI Taxonomy" id="1393"/>
    <lineage>
        <taxon>Bacteria</taxon>
        <taxon>Bacillati</taxon>
        <taxon>Bacillota</taxon>
        <taxon>Bacilli</taxon>
        <taxon>Bacillales</taxon>
        <taxon>Paenibacillaceae</taxon>
        <taxon>Brevibacillus</taxon>
    </lineage>
</organism>
<protein>
    <submittedName>
        <fullName evidence="1">Uncharacterized protein</fullName>
    </submittedName>
</protein>
<name>A0A517I7E3_BREBE</name>
<accession>A0A517I7E3</accession>
<dbReference type="Proteomes" id="UP000317713">
    <property type="component" value="Chromosome"/>
</dbReference>
<reference evidence="1 2" key="1">
    <citation type="submission" date="2019-07" db="EMBL/GenBank/DDBJ databases">
        <title>Characterization of Brevibacillus brevis HK544, as a potential biocontrol agent.</title>
        <authorList>
            <person name="Kim H."/>
        </authorList>
    </citation>
    <scope>NUCLEOTIDE SEQUENCE [LARGE SCALE GENOMIC DNA]</scope>
    <source>
        <strain evidence="1 2">HK544</strain>
    </source>
</reference>
<sequence>MTSSQKTVRTCVNGHSYMKSSDCPTCPICEQERKPDTLGTSKKGTGTQWPASMPKLRIALNKKGLSFKSE</sequence>
<evidence type="ECO:0000313" key="2">
    <source>
        <dbReference type="Proteomes" id="UP000317713"/>
    </source>
</evidence>
<dbReference type="AlphaFoldDB" id="A0A517I7E3"/>
<evidence type="ECO:0000313" key="1">
    <source>
        <dbReference type="EMBL" id="QDS34810.1"/>
    </source>
</evidence>
<dbReference type="EMBL" id="CP042161">
    <property type="protein sequence ID" value="QDS34810.1"/>
    <property type="molecule type" value="Genomic_DNA"/>
</dbReference>
<proteinExistence type="predicted"/>